<dbReference type="Proteomes" id="UP000245712">
    <property type="component" value="Unassembled WGS sequence"/>
</dbReference>
<proteinExistence type="predicted"/>
<feature type="compositionally biased region" description="Low complexity" evidence="1">
    <location>
        <begin position="1"/>
        <end position="21"/>
    </location>
</feature>
<dbReference type="EMBL" id="QEOB01000012">
    <property type="protein sequence ID" value="PVX79997.1"/>
    <property type="molecule type" value="Genomic_DNA"/>
</dbReference>
<feature type="region of interest" description="Disordered" evidence="1">
    <location>
        <begin position="1"/>
        <end position="30"/>
    </location>
</feature>
<evidence type="ECO:0000313" key="2">
    <source>
        <dbReference type="EMBL" id="PVX79997.1"/>
    </source>
</evidence>
<comment type="caution">
    <text evidence="2">The sequence shown here is derived from an EMBL/GenBank/DDBJ whole genome shotgun (WGS) entry which is preliminary data.</text>
</comment>
<evidence type="ECO:0000313" key="3">
    <source>
        <dbReference type="Proteomes" id="UP000245712"/>
    </source>
</evidence>
<reference evidence="2 3" key="1">
    <citation type="submission" date="2018-05" db="EMBL/GenBank/DDBJ databases">
        <title>Genomic Encyclopedia of Type Strains, Phase IV (KMG-V): Genome sequencing to study the core and pangenomes of soil and plant-associated prokaryotes.</title>
        <authorList>
            <person name="Whitman W."/>
        </authorList>
    </citation>
    <scope>NUCLEOTIDE SEQUENCE [LARGE SCALE GENOMIC DNA]</scope>
    <source>
        <strain evidence="2 3">SCZa-39</strain>
    </source>
</reference>
<gene>
    <name evidence="2" type="ORF">C7402_112184</name>
</gene>
<accession>A0ABX5KHS2</accession>
<keyword evidence="3" id="KW-1185">Reference proteome</keyword>
<evidence type="ECO:0000256" key="1">
    <source>
        <dbReference type="SAM" id="MobiDB-lite"/>
    </source>
</evidence>
<organism evidence="2 3">
    <name type="scientific">Paraburkholderia unamae</name>
    <dbReference type="NCBI Taxonomy" id="219649"/>
    <lineage>
        <taxon>Bacteria</taxon>
        <taxon>Pseudomonadati</taxon>
        <taxon>Pseudomonadota</taxon>
        <taxon>Betaproteobacteria</taxon>
        <taxon>Burkholderiales</taxon>
        <taxon>Burkholderiaceae</taxon>
        <taxon>Paraburkholderia</taxon>
    </lineage>
</organism>
<protein>
    <submittedName>
        <fullName evidence="2">Uncharacterized protein</fullName>
    </submittedName>
</protein>
<sequence length="198" mass="20728">MFPDTQSFASRRTSRQAASASVNKTGQPPRVAAKAGIPQVLLSCFFGWGLLLSGCHSASDSAPATAGSVAVTVKDVRDALDQKNYGQAATLARQLTDANAHDVDAWMADADANAAAGNRLEALTALSHAFSNGLRDTTRLDADGYLAPLRTSDEYNRLLEQYGLTRPIAQAGDTSISETSNGTVVRAGDVSVSLPDSK</sequence>
<name>A0ABX5KHS2_9BURK</name>